<dbReference type="PROSITE" id="PS00716">
    <property type="entry name" value="SIGMA70_2"/>
    <property type="match status" value="1"/>
</dbReference>
<keyword evidence="3 5" id="KW-0238">DNA-binding</keyword>
<evidence type="ECO:0000313" key="9">
    <source>
        <dbReference type="EMBL" id="GAA3717367.1"/>
    </source>
</evidence>
<dbReference type="InterPro" id="IPR007630">
    <property type="entry name" value="RNA_pol_sigma70_r4"/>
</dbReference>
<dbReference type="EMBL" id="BAABDC010000008">
    <property type="protein sequence ID" value="GAA3717367.1"/>
    <property type="molecule type" value="Genomic_DNA"/>
</dbReference>
<proteinExistence type="inferred from homology"/>
<dbReference type="InterPro" id="IPR050239">
    <property type="entry name" value="Sigma-70_RNA_pol_init_factors"/>
</dbReference>
<evidence type="ECO:0000256" key="4">
    <source>
        <dbReference type="ARBA" id="ARBA00023163"/>
    </source>
</evidence>
<dbReference type="InterPro" id="IPR000943">
    <property type="entry name" value="RNA_pol_sigma70"/>
</dbReference>
<dbReference type="RefSeq" id="WP_344950248.1">
    <property type="nucleotide sequence ID" value="NZ_BAABDC010000008.1"/>
</dbReference>
<protein>
    <recommendedName>
        <fullName evidence="5">RNA polymerase sigma factor</fullName>
    </recommendedName>
</protein>
<reference evidence="10" key="1">
    <citation type="journal article" date="2019" name="Int. J. Syst. Evol. Microbiol.">
        <title>The Global Catalogue of Microorganisms (GCM) 10K type strain sequencing project: providing services to taxonomists for standard genome sequencing and annotation.</title>
        <authorList>
            <consortium name="The Broad Institute Genomics Platform"/>
            <consortium name="The Broad Institute Genome Sequencing Center for Infectious Disease"/>
            <person name="Wu L."/>
            <person name="Ma J."/>
        </authorList>
    </citation>
    <scope>NUCLEOTIDE SEQUENCE [LARGE SCALE GENOMIC DNA]</scope>
    <source>
        <strain evidence="10">JCM 17125</strain>
    </source>
</reference>
<dbReference type="InterPro" id="IPR036388">
    <property type="entry name" value="WH-like_DNA-bd_sf"/>
</dbReference>
<evidence type="ECO:0000256" key="2">
    <source>
        <dbReference type="ARBA" id="ARBA00023082"/>
    </source>
</evidence>
<evidence type="ECO:0000256" key="5">
    <source>
        <dbReference type="RuleBase" id="RU362124"/>
    </source>
</evidence>
<organism evidence="9 10">
    <name type="scientific">Terrabacter ginsenosidimutans</name>
    <dbReference type="NCBI Taxonomy" id="490575"/>
    <lineage>
        <taxon>Bacteria</taxon>
        <taxon>Bacillati</taxon>
        <taxon>Actinomycetota</taxon>
        <taxon>Actinomycetes</taxon>
        <taxon>Micrococcales</taxon>
        <taxon>Intrasporangiaceae</taxon>
        <taxon>Terrabacter</taxon>
    </lineage>
</organism>
<feature type="compositionally biased region" description="Polar residues" evidence="6">
    <location>
        <begin position="1"/>
        <end position="15"/>
    </location>
</feature>
<keyword evidence="2 5" id="KW-0731">Sigma factor</keyword>
<dbReference type="InterPro" id="IPR009042">
    <property type="entry name" value="RNA_pol_sigma70_r1_2"/>
</dbReference>
<evidence type="ECO:0000256" key="1">
    <source>
        <dbReference type="ARBA" id="ARBA00023015"/>
    </source>
</evidence>
<dbReference type="SUPFAM" id="SSF88946">
    <property type="entry name" value="Sigma2 domain of RNA polymerase sigma factors"/>
    <property type="match status" value="1"/>
</dbReference>
<evidence type="ECO:0000313" key="10">
    <source>
        <dbReference type="Proteomes" id="UP001501468"/>
    </source>
</evidence>
<dbReference type="Pfam" id="PF00140">
    <property type="entry name" value="Sigma70_r1_2"/>
    <property type="match status" value="1"/>
</dbReference>
<gene>
    <name evidence="9" type="ORF">GCM10022399_37460</name>
</gene>
<comment type="similarity">
    <text evidence="5">Belongs to the sigma-70 factor family.</text>
</comment>
<dbReference type="PANTHER" id="PTHR30603:SF60">
    <property type="entry name" value="RNA POLYMERASE SIGMA FACTOR RPOD"/>
    <property type="match status" value="1"/>
</dbReference>
<dbReference type="NCBIfam" id="TIGR02937">
    <property type="entry name" value="sigma70-ECF"/>
    <property type="match status" value="1"/>
</dbReference>
<evidence type="ECO:0000256" key="6">
    <source>
        <dbReference type="SAM" id="MobiDB-lite"/>
    </source>
</evidence>
<keyword evidence="4 5" id="KW-0804">Transcription</keyword>
<dbReference type="Proteomes" id="UP001501468">
    <property type="component" value="Unassembled WGS sequence"/>
</dbReference>
<dbReference type="PANTHER" id="PTHR30603">
    <property type="entry name" value="RNA POLYMERASE SIGMA FACTOR RPO"/>
    <property type="match status" value="1"/>
</dbReference>
<comment type="function">
    <text evidence="5">Sigma factors are initiation factors that promote the attachment of RNA polymerase to specific initiation sites and are then released.</text>
</comment>
<dbReference type="InterPro" id="IPR007627">
    <property type="entry name" value="RNA_pol_sigma70_r2"/>
</dbReference>
<dbReference type="PRINTS" id="PR00046">
    <property type="entry name" value="SIGMA70FCT"/>
</dbReference>
<feature type="region of interest" description="Disordered" evidence="6">
    <location>
        <begin position="1"/>
        <end position="50"/>
    </location>
</feature>
<evidence type="ECO:0000259" key="7">
    <source>
        <dbReference type="PROSITE" id="PS00715"/>
    </source>
</evidence>
<name>A0ABP7ECV2_9MICO</name>
<feature type="compositionally biased region" description="Polar residues" evidence="6">
    <location>
        <begin position="40"/>
        <end position="50"/>
    </location>
</feature>
<dbReference type="InterPro" id="IPR013325">
    <property type="entry name" value="RNA_pol_sigma_r2"/>
</dbReference>
<evidence type="ECO:0000259" key="8">
    <source>
        <dbReference type="PROSITE" id="PS00716"/>
    </source>
</evidence>
<dbReference type="Gene3D" id="1.10.10.10">
    <property type="entry name" value="Winged helix-like DNA-binding domain superfamily/Winged helix DNA-binding domain"/>
    <property type="match status" value="1"/>
</dbReference>
<keyword evidence="10" id="KW-1185">Reference proteome</keyword>
<accession>A0ABP7ECV2</accession>
<comment type="caution">
    <text evidence="9">The sequence shown here is derived from an EMBL/GenBank/DDBJ whole genome shotgun (WGS) entry which is preliminary data.</text>
</comment>
<feature type="domain" description="RNA polymerase sigma-70" evidence="7">
    <location>
        <begin position="156"/>
        <end position="169"/>
    </location>
</feature>
<dbReference type="Pfam" id="PF04542">
    <property type="entry name" value="Sigma70_r2"/>
    <property type="match status" value="1"/>
</dbReference>
<evidence type="ECO:0000256" key="3">
    <source>
        <dbReference type="ARBA" id="ARBA00023125"/>
    </source>
</evidence>
<dbReference type="InterPro" id="IPR013324">
    <property type="entry name" value="RNA_pol_sigma_r3/r4-like"/>
</dbReference>
<sequence>MSKTGGTEPNRQVAQSDPAADLMRSWSVERPSGMGGHPAQGSSPAGPTLASSVRTANTAFLGGPGLDPVDIYLRQIGKVELLDAERELELAKRIEAGLFAEHKIGEGGRMDPQRRRDLARIAEEGRTAKSTLIQANLRLVVYVAKRYPRGGLDLLDLIQEGNVGLIHAVEKFDFTKGVRFSTYATHWIRQALQRGAHQGRPIQLPHRVGAKLRAIQLARESLKAEIPRTRSRLALAQRAGMSRAELDNLLALPTVVVSLDALRPVHWQPGRRWINDDEWNAEWFAPRYDVLVGPPTVADQAIAPAGKCIREAISTLSPRQADVVRLRYGFDEDGPLSGSDVGRRFGVTAERIRQIEGLALSRLKGRLRDRSGGRCPRCWRGTLS</sequence>
<dbReference type="CDD" id="cd06171">
    <property type="entry name" value="Sigma70_r4"/>
    <property type="match status" value="1"/>
</dbReference>
<keyword evidence="1 5" id="KW-0805">Transcription regulation</keyword>
<dbReference type="SUPFAM" id="SSF88659">
    <property type="entry name" value="Sigma3 and sigma4 domains of RNA polymerase sigma factors"/>
    <property type="match status" value="1"/>
</dbReference>
<dbReference type="Gene3D" id="1.10.601.10">
    <property type="entry name" value="RNA Polymerase Primary Sigma Factor"/>
    <property type="match status" value="2"/>
</dbReference>
<dbReference type="InterPro" id="IPR014284">
    <property type="entry name" value="RNA_pol_sigma-70_dom"/>
</dbReference>
<feature type="domain" description="RNA polymerase sigma-70" evidence="8">
    <location>
        <begin position="337"/>
        <end position="363"/>
    </location>
</feature>
<dbReference type="Pfam" id="PF04545">
    <property type="entry name" value="Sigma70_r4"/>
    <property type="match status" value="1"/>
</dbReference>
<dbReference type="PROSITE" id="PS00715">
    <property type="entry name" value="SIGMA70_1"/>
    <property type="match status" value="1"/>
</dbReference>